<sequence>MINYTLGHIAFTESIHSYLTTYQFRSSTADDLLEAFDQTYTSGRKPRNRTNKRSGPRNMDRTNNHFDQNMRKSEDFDETSTDFGQTTRKTENIGETDNRFDLNTQKSENIGESNNQFGR</sequence>
<protein>
    <submittedName>
        <fullName evidence="3">Uncharacterized protein LOC113468990</fullName>
    </submittedName>
</protein>
<feature type="region of interest" description="Disordered" evidence="1">
    <location>
        <begin position="38"/>
        <end position="119"/>
    </location>
</feature>
<feature type="compositionally biased region" description="Basic and acidic residues" evidence="1">
    <location>
        <begin position="88"/>
        <end position="100"/>
    </location>
</feature>
<dbReference type="Proteomes" id="UP000079169">
    <property type="component" value="Unplaced"/>
</dbReference>
<dbReference type="KEGG" id="dci:113468990"/>
<feature type="compositionally biased region" description="Polar residues" evidence="1">
    <location>
        <begin position="101"/>
        <end position="119"/>
    </location>
</feature>
<dbReference type="AlphaFoldDB" id="A0A3Q0J5E2"/>
<dbReference type="Gene3D" id="1.10.390.10">
    <property type="entry name" value="Neutral Protease Domain 2"/>
    <property type="match status" value="1"/>
</dbReference>
<accession>A0A3Q0J5E2</accession>
<dbReference type="RefSeq" id="XP_026682163.1">
    <property type="nucleotide sequence ID" value="XM_026826362.1"/>
</dbReference>
<evidence type="ECO:0000256" key="1">
    <source>
        <dbReference type="SAM" id="MobiDB-lite"/>
    </source>
</evidence>
<feature type="compositionally biased region" description="Basic and acidic residues" evidence="1">
    <location>
        <begin position="58"/>
        <end position="74"/>
    </location>
</feature>
<dbReference type="InterPro" id="IPR027268">
    <property type="entry name" value="Peptidase_M4/M1_CTD_sf"/>
</dbReference>
<name>A0A3Q0J5E2_DIACI</name>
<evidence type="ECO:0000313" key="2">
    <source>
        <dbReference type="Proteomes" id="UP000079169"/>
    </source>
</evidence>
<dbReference type="PaxDb" id="121845-A0A3Q0J5E2"/>
<reference evidence="3" key="1">
    <citation type="submission" date="2025-08" db="UniProtKB">
        <authorList>
            <consortium name="RefSeq"/>
        </authorList>
    </citation>
    <scope>IDENTIFICATION</scope>
</reference>
<feature type="compositionally biased region" description="Basic residues" evidence="1">
    <location>
        <begin position="44"/>
        <end position="55"/>
    </location>
</feature>
<organism evidence="2 3">
    <name type="scientific">Diaphorina citri</name>
    <name type="common">Asian citrus psyllid</name>
    <dbReference type="NCBI Taxonomy" id="121845"/>
    <lineage>
        <taxon>Eukaryota</taxon>
        <taxon>Metazoa</taxon>
        <taxon>Ecdysozoa</taxon>
        <taxon>Arthropoda</taxon>
        <taxon>Hexapoda</taxon>
        <taxon>Insecta</taxon>
        <taxon>Pterygota</taxon>
        <taxon>Neoptera</taxon>
        <taxon>Paraneoptera</taxon>
        <taxon>Hemiptera</taxon>
        <taxon>Sternorrhyncha</taxon>
        <taxon>Psylloidea</taxon>
        <taxon>Psyllidae</taxon>
        <taxon>Diaphorininae</taxon>
        <taxon>Diaphorina</taxon>
    </lineage>
</organism>
<keyword evidence="2" id="KW-1185">Reference proteome</keyword>
<evidence type="ECO:0000313" key="3">
    <source>
        <dbReference type="RefSeq" id="XP_026682163.1"/>
    </source>
</evidence>
<dbReference type="GeneID" id="113468990"/>
<proteinExistence type="predicted"/>
<gene>
    <name evidence="3" type="primary">LOC113468990</name>
</gene>